<dbReference type="Gene3D" id="3.30.565.10">
    <property type="entry name" value="Histidine kinase-like ATPase, C-terminal domain"/>
    <property type="match status" value="1"/>
</dbReference>
<feature type="domain" description="Response regulatory" evidence="10">
    <location>
        <begin position="384"/>
        <end position="500"/>
    </location>
</feature>
<feature type="modified residue" description="4-aspartylphosphate" evidence="7">
    <location>
        <position position="435"/>
    </location>
</feature>
<dbReference type="GO" id="GO:0006355">
    <property type="term" value="P:regulation of DNA-templated transcription"/>
    <property type="evidence" value="ECO:0007669"/>
    <property type="project" value="InterPro"/>
</dbReference>
<dbReference type="PRINTS" id="PR00038">
    <property type="entry name" value="HTHLUXR"/>
</dbReference>
<dbReference type="PROSITE" id="PS50043">
    <property type="entry name" value="HTH_LUXR_2"/>
    <property type="match status" value="1"/>
</dbReference>
<feature type="transmembrane region" description="Helical" evidence="8">
    <location>
        <begin position="40"/>
        <end position="59"/>
    </location>
</feature>
<keyword evidence="6" id="KW-0804">Transcription</keyword>
<keyword evidence="8" id="KW-1133">Transmembrane helix</keyword>
<dbReference type="InterPro" id="IPR011006">
    <property type="entry name" value="CheY-like_superfamily"/>
</dbReference>
<evidence type="ECO:0000256" key="2">
    <source>
        <dbReference type="ARBA" id="ARBA00022490"/>
    </source>
</evidence>
<dbReference type="Gene3D" id="3.40.50.2300">
    <property type="match status" value="1"/>
</dbReference>
<sequence length="595" mass="67906">MLDMVKYWFWYDWIMLGVRILVSVSIAITTLDFQDSLTLPIWIIILWEIIAFSVPWVALLFNYKYYLFTEILLYGGLCIYLTSLFPGANVTFLISVFLIAANSQHLSYYWTAPTTVFITTGIFYAVAPSNSYWIMVTNYGLAYVMGFAFHLLIVNHKQNEAIRKQNAVLEQYMSQIERITLAEERNRLSSELHDTVGHAYTSIIMGMETLRTELATEMGIQRLDSLLEMGRKSIEDVRGYLHQMDSPCQSPSLIQSLQNLGAEFQEHAQVNVSFRAYGEEYELSRQAKIAFIRCLQESLTNAVRHGQGTEIIVTLQFEQQYTRLEVQDNGKGNVEWQEGFGMNAMKERAMNLQGQLSVYTKPDEGMLVTCTIPRQAEIKDGLIRLLIVDDQPFVRETLRTLLDRYEDLNVVGLAEDGNQAIDLCGRLQPHVILMDLDMQHMDGVEATKKIKQQWPHIRVLIFTTFQDTEQALESLRNGADGFLLKSIETLELANTIRLIHKGGTLIDQGMSHKIFEKFDEPKETPQSKATAYELTAREVEILQLVAKGLRYTTIASRLYLSNGTVRNYASTAYAKLGVRNKEEAVQKALEIGIIE</sequence>
<gene>
    <name evidence="11" type="ORF">CN307_28310</name>
</gene>
<proteinExistence type="predicted"/>
<dbReference type="InterPro" id="IPR003594">
    <property type="entry name" value="HATPase_dom"/>
</dbReference>
<dbReference type="CDD" id="cd06170">
    <property type="entry name" value="LuxR_C_like"/>
    <property type="match status" value="1"/>
</dbReference>
<dbReference type="AlphaFoldDB" id="A0A2A8ZUR6"/>
<dbReference type="GO" id="GO:0003677">
    <property type="term" value="F:DNA binding"/>
    <property type="evidence" value="ECO:0007669"/>
    <property type="project" value="UniProtKB-KW"/>
</dbReference>
<dbReference type="SUPFAM" id="SSF52172">
    <property type="entry name" value="CheY-like"/>
    <property type="match status" value="1"/>
</dbReference>
<dbReference type="GO" id="GO:0000155">
    <property type="term" value="F:phosphorelay sensor kinase activity"/>
    <property type="evidence" value="ECO:0007669"/>
    <property type="project" value="InterPro"/>
</dbReference>
<dbReference type="SMART" id="SM00421">
    <property type="entry name" value="HTH_LUXR"/>
    <property type="match status" value="1"/>
</dbReference>
<dbReference type="InterPro" id="IPR016032">
    <property type="entry name" value="Sig_transdc_resp-reg_C-effctor"/>
</dbReference>
<evidence type="ECO:0000259" key="9">
    <source>
        <dbReference type="PROSITE" id="PS50043"/>
    </source>
</evidence>
<evidence type="ECO:0000256" key="3">
    <source>
        <dbReference type="ARBA" id="ARBA00022553"/>
    </source>
</evidence>
<dbReference type="InterPro" id="IPR011712">
    <property type="entry name" value="Sig_transdc_His_kin_sub3_dim/P"/>
</dbReference>
<keyword evidence="8" id="KW-0472">Membrane</keyword>
<name>A0A2A8ZUR6_BACCE</name>
<dbReference type="GO" id="GO:0046983">
    <property type="term" value="F:protein dimerization activity"/>
    <property type="evidence" value="ECO:0007669"/>
    <property type="project" value="InterPro"/>
</dbReference>
<accession>A0A2A8ZUR6</accession>
<keyword evidence="11" id="KW-0808">Transferase</keyword>
<comment type="subcellular location">
    <subcellularLocation>
        <location evidence="1">Cytoplasm</location>
    </subcellularLocation>
</comment>
<evidence type="ECO:0000256" key="4">
    <source>
        <dbReference type="ARBA" id="ARBA00023015"/>
    </source>
</evidence>
<feature type="domain" description="HTH luxR-type" evidence="9">
    <location>
        <begin position="527"/>
        <end position="592"/>
    </location>
</feature>
<dbReference type="InterPro" id="IPR058245">
    <property type="entry name" value="NreC/VraR/RcsB-like_REC"/>
</dbReference>
<dbReference type="Pfam" id="PF00196">
    <property type="entry name" value="GerE"/>
    <property type="match status" value="1"/>
</dbReference>
<evidence type="ECO:0000256" key="5">
    <source>
        <dbReference type="ARBA" id="ARBA00023125"/>
    </source>
</evidence>
<dbReference type="PIRSF" id="PIRSF037435">
    <property type="entry name" value="Hybr_HK_BC3207_prd"/>
    <property type="match status" value="1"/>
</dbReference>
<dbReference type="CDD" id="cd17535">
    <property type="entry name" value="REC_NarL-like"/>
    <property type="match status" value="1"/>
</dbReference>
<dbReference type="InterPro" id="IPR039420">
    <property type="entry name" value="WalR-like"/>
</dbReference>
<keyword evidence="11" id="KW-0418">Kinase</keyword>
<dbReference type="Gene3D" id="1.20.5.1930">
    <property type="match status" value="1"/>
</dbReference>
<evidence type="ECO:0000313" key="11">
    <source>
        <dbReference type="EMBL" id="PFE08492.1"/>
    </source>
</evidence>
<keyword evidence="8" id="KW-0812">Transmembrane</keyword>
<dbReference type="Pfam" id="PF02518">
    <property type="entry name" value="HATPase_c"/>
    <property type="match status" value="1"/>
</dbReference>
<dbReference type="SUPFAM" id="SSF55874">
    <property type="entry name" value="ATPase domain of HSP90 chaperone/DNA topoisomerase II/histidine kinase"/>
    <property type="match status" value="1"/>
</dbReference>
<feature type="transmembrane region" description="Helical" evidence="8">
    <location>
        <begin position="71"/>
        <end position="101"/>
    </location>
</feature>
<feature type="transmembrane region" description="Helical" evidence="8">
    <location>
        <begin position="108"/>
        <end position="126"/>
    </location>
</feature>
<feature type="transmembrane region" description="Helical" evidence="8">
    <location>
        <begin position="13"/>
        <end position="33"/>
    </location>
</feature>
<dbReference type="Proteomes" id="UP000220032">
    <property type="component" value="Unassembled WGS sequence"/>
</dbReference>
<organism evidence="11 12">
    <name type="scientific">Bacillus cereus</name>
    <dbReference type="NCBI Taxonomy" id="1396"/>
    <lineage>
        <taxon>Bacteria</taxon>
        <taxon>Bacillati</taxon>
        <taxon>Bacillota</taxon>
        <taxon>Bacilli</taxon>
        <taxon>Bacillales</taxon>
        <taxon>Bacillaceae</taxon>
        <taxon>Bacillus</taxon>
        <taxon>Bacillus cereus group</taxon>
    </lineage>
</organism>
<dbReference type="InterPro" id="IPR036890">
    <property type="entry name" value="HATPase_C_sf"/>
</dbReference>
<evidence type="ECO:0000313" key="12">
    <source>
        <dbReference type="Proteomes" id="UP000220032"/>
    </source>
</evidence>
<dbReference type="InterPro" id="IPR000792">
    <property type="entry name" value="Tscrpt_reg_LuxR_C"/>
</dbReference>
<dbReference type="Pfam" id="PF00072">
    <property type="entry name" value="Response_reg"/>
    <property type="match status" value="1"/>
</dbReference>
<dbReference type="InterPro" id="IPR017206">
    <property type="entry name" value="Sig_transdc_His_kin_hyb_BC3207"/>
</dbReference>
<evidence type="ECO:0000256" key="7">
    <source>
        <dbReference type="PROSITE-ProRule" id="PRU00169"/>
    </source>
</evidence>
<reference evidence="11 12" key="1">
    <citation type="submission" date="2017-09" db="EMBL/GenBank/DDBJ databases">
        <title>Large-scale bioinformatics analysis of Bacillus genomes uncovers conserved roles of natural products in bacterial physiology.</title>
        <authorList>
            <consortium name="Agbiome Team Llc"/>
            <person name="Bleich R.M."/>
            <person name="Grubbs K.J."/>
            <person name="Santa Maria K.C."/>
            <person name="Allen S.E."/>
            <person name="Farag S."/>
            <person name="Shank E.A."/>
            <person name="Bowers A."/>
        </authorList>
    </citation>
    <scope>NUCLEOTIDE SEQUENCE [LARGE SCALE GENOMIC DNA]</scope>
    <source>
        <strain evidence="11 12">AFS022681</strain>
    </source>
</reference>
<dbReference type="SMART" id="SM00448">
    <property type="entry name" value="REC"/>
    <property type="match status" value="1"/>
</dbReference>
<keyword evidence="2" id="KW-0963">Cytoplasm</keyword>
<dbReference type="GO" id="GO:0005737">
    <property type="term" value="C:cytoplasm"/>
    <property type="evidence" value="ECO:0007669"/>
    <property type="project" value="UniProtKB-SubCell"/>
</dbReference>
<comment type="caution">
    <text evidence="11">The sequence shown here is derived from an EMBL/GenBank/DDBJ whole genome shotgun (WGS) entry which is preliminary data.</text>
</comment>
<evidence type="ECO:0000256" key="6">
    <source>
        <dbReference type="ARBA" id="ARBA00023163"/>
    </source>
</evidence>
<keyword evidence="5" id="KW-0238">DNA-binding</keyword>
<evidence type="ECO:0000256" key="8">
    <source>
        <dbReference type="SAM" id="Phobius"/>
    </source>
</evidence>
<dbReference type="GO" id="GO:0016020">
    <property type="term" value="C:membrane"/>
    <property type="evidence" value="ECO:0007669"/>
    <property type="project" value="InterPro"/>
</dbReference>
<dbReference type="PROSITE" id="PS50110">
    <property type="entry name" value="RESPONSE_REGULATORY"/>
    <property type="match status" value="1"/>
</dbReference>
<keyword evidence="3 7" id="KW-0597">Phosphoprotein</keyword>
<evidence type="ECO:0000256" key="1">
    <source>
        <dbReference type="ARBA" id="ARBA00004496"/>
    </source>
</evidence>
<dbReference type="CDD" id="cd16917">
    <property type="entry name" value="HATPase_UhpB-NarQ-NarX-like"/>
    <property type="match status" value="1"/>
</dbReference>
<keyword evidence="4" id="KW-0805">Transcription regulation</keyword>
<dbReference type="Pfam" id="PF07730">
    <property type="entry name" value="HisKA_3"/>
    <property type="match status" value="1"/>
</dbReference>
<dbReference type="EMBL" id="NTRR01000064">
    <property type="protein sequence ID" value="PFE08492.1"/>
    <property type="molecule type" value="Genomic_DNA"/>
</dbReference>
<dbReference type="SUPFAM" id="SSF46894">
    <property type="entry name" value="C-terminal effector domain of the bipartite response regulators"/>
    <property type="match status" value="1"/>
</dbReference>
<protein>
    <submittedName>
        <fullName evidence="11">Histidine kinase</fullName>
    </submittedName>
</protein>
<dbReference type="PANTHER" id="PTHR43214:SF24">
    <property type="entry name" value="TRANSCRIPTIONAL REGULATORY PROTEIN NARL-RELATED"/>
    <property type="match status" value="1"/>
</dbReference>
<dbReference type="RefSeq" id="WP_098343854.1">
    <property type="nucleotide sequence ID" value="NZ_NTRR01000064.1"/>
</dbReference>
<dbReference type="InterPro" id="IPR001789">
    <property type="entry name" value="Sig_transdc_resp-reg_receiver"/>
</dbReference>
<dbReference type="PANTHER" id="PTHR43214">
    <property type="entry name" value="TWO-COMPONENT RESPONSE REGULATOR"/>
    <property type="match status" value="1"/>
</dbReference>
<feature type="transmembrane region" description="Helical" evidence="8">
    <location>
        <begin position="132"/>
        <end position="154"/>
    </location>
</feature>
<evidence type="ECO:0000259" key="10">
    <source>
        <dbReference type="PROSITE" id="PS50110"/>
    </source>
</evidence>